<keyword evidence="2" id="KW-0472">Membrane</keyword>
<dbReference type="GO" id="GO:0005634">
    <property type="term" value="C:nucleus"/>
    <property type="evidence" value="ECO:0007669"/>
    <property type="project" value="UniProtKB-ARBA"/>
</dbReference>
<dbReference type="PANTHER" id="PTHR37984">
    <property type="entry name" value="PROTEIN CBG26694"/>
    <property type="match status" value="1"/>
</dbReference>
<name>A0A9Q3JLY9_9BASI</name>
<dbReference type="GO" id="GO:0015074">
    <property type="term" value="P:DNA integration"/>
    <property type="evidence" value="ECO:0007669"/>
    <property type="project" value="InterPro"/>
</dbReference>
<dbReference type="InterPro" id="IPR001584">
    <property type="entry name" value="Integrase_cat-core"/>
</dbReference>
<reference evidence="4" key="1">
    <citation type="submission" date="2021-03" db="EMBL/GenBank/DDBJ databases">
        <title>Draft genome sequence of rust myrtle Austropuccinia psidii MF-1, a brazilian biotype.</title>
        <authorList>
            <person name="Quecine M.C."/>
            <person name="Pachon D.M.R."/>
            <person name="Bonatelli M.L."/>
            <person name="Correr F.H."/>
            <person name="Franceschini L.M."/>
            <person name="Leite T.F."/>
            <person name="Margarido G.R.A."/>
            <person name="Almeida C.A."/>
            <person name="Ferrarezi J.A."/>
            <person name="Labate C.A."/>
        </authorList>
    </citation>
    <scope>NUCLEOTIDE SEQUENCE</scope>
    <source>
        <strain evidence="4">MF-1</strain>
    </source>
</reference>
<dbReference type="GO" id="GO:0003723">
    <property type="term" value="F:RNA binding"/>
    <property type="evidence" value="ECO:0007669"/>
    <property type="project" value="UniProtKB-KW"/>
</dbReference>
<dbReference type="Proteomes" id="UP000765509">
    <property type="component" value="Unassembled WGS sequence"/>
</dbReference>
<feature type="domain" description="Integrase catalytic" evidence="3">
    <location>
        <begin position="1"/>
        <end position="121"/>
    </location>
</feature>
<dbReference type="AlphaFoldDB" id="A0A9Q3JLY9"/>
<dbReference type="InterPro" id="IPR012337">
    <property type="entry name" value="RNaseH-like_sf"/>
</dbReference>
<dbReference type="SUPFAM" id="SSF53098">
    <property type="entry name" value="Ribonuclease H-like"/>
    <property type="match status" value="1"/>
</dbReference>
<keyword evidence="5" id="KW-1185">Reference proteome</keyword>
<dbReference type="EMBL" id="AVOT02076005">
    <property type="protein sequence ID" value="MBW0564568.1"/>
    <property type="molecule type" value="Genomic_DNA"/>
</dbReference>
<comment type="caution">
    <text evidence="4">The sequence shown here is derived from an EMBL/GenBank/DDBJ whole genome shotgun (WGS) entry which is preliminary data.</text>
</comment>
<protein>
    <recommendedName>
        <fullName evidence="3">Integrase catalytic domain-containing protein</fullName>
    </recommendedName>
</protein>
<dbReference type="PANTHER" id="PTHR37984:SF15">
    <property type="entry name" value="INTEGRASE CATALYTIC DOMAIN-CONTAINING PROTEIN"/>
    <property type="match status" value="1"/>
</dbReference>
<dbReference type="PROSITE" id="PS50994">
    <property type="entry name" value="INTEGRASE"/>
    <property type="match status" value="1"/>
</dbReference>
<sequence>MDTVLLIWNIVVSWTAILTNIISDRDPKLTSALWTKLHQLFGTKLYFSIAYHPQTDGLAEIMIQNLEDMVRRLCEYGLEFKDCDEFTHDWCNLLPALELAYRIYIHASNNQTPAIIKKGWNHRLPQYSCHRDSWTENKSGLALSNQGTHLEDSKRIKKIKN</sequence>
<evidence type="ECO:0000256" key="1">
    <source>
        <dbReference type="ARBA" id="ARBA00022884"/>
    </source>
</evidence>
<gene>
    <name evidence="4" type="ORF">O181_104283</name>
</gene>
<dbReference type="Gene3D" id="3.30.420.10">
    <property type="entry name" value="Ribonuclease H-like superfamily/Ribonuclease H"/>
    <property type="match status" value="1"/>
</dbReference>
<keyword evidence="1" id="KW-0694">RNA-binding</keyword>
<evidence type="ECO:0000313" key="4">
    <source>
        <dbReference type="EMBL" id="MBW0564568.1"/>
    </source>
</evidence>
<organism evidence="4 5">
    <name type="scientific">Austropuccinia psidii MF-1</name>
    <dbReference type="NCBI Taxonomy" id="1389203"/>
    <lineage>
        <taxon>Eukaryota</taxon>
        <taxon>Fungi</taxon>
        <taxon>Dikarya</taxon>
        <taxon>Basidiomycota</taxon>
        <taxon>Pucciniomycotina</taxon>
        <taxon>Pucciniomycetes</taxon>
        <taxon>Pucciniales</taxon>
        <taxon>Sphaerophragmiaceae</taxon>
        <taxon>Austropuccinia</taxon>
    </lineage>
</organism>
<evidence type="ECO:0000256" key="2">
    <source>
        <dbReference type="SAM" id="Phobius"/>
    </source>
</evidence>
<evidence type="ECO:0000259" key="3">
    <source>
        <dbReference type="PROSITE" id="PS50994"/>
    </source>
</evidence>
<dbReference type="InterPro" id="IPR036397">
    <property type="entry name" value="RNaseH_sf"/>
</dbReference>
<evidence type="ECO:0000313" key="5">
    <source>
        <dbReference type="Proteomes" id="UP000765509"/>
    </source>
</evidence>
<dbReference type="InterPro" id="IPR050951">
    <property type="entry name" value="Retrovirus_Pol_polyprotein"/>
</dbReference>
<keyword evidence="2" id="KW-1133">Transmembrane helix</keyword>
<accession>A0A9Q3JLY9</accession>
<keyword evidence="2" id="KW-0812">Transmembrane</keyword>
<feature type="transmembrane region" description="Helical" evidence="2">
    <location>
        <begin position="6"/>
        <end position="23"/>
    </location>
</feature>
<proteinExistence type="predicted"/>